<dbReference type="GO" id="GO:0032797">
    <property type="term" value="C:SMN complex"/>
    <property type="evidence" value="ECO:0007669"/>
    <property type="project" value="TreeGrafter"/>
</dbReference>
<dbReference type="OrthoDB" id="7326421at2759"/>
<protein>
    <submittedName>
        <fullName evidence="2">Gem-associated protein 5</fullName>
    </submittedName>
</protein>
<dbReference type="GO" id="GO:0005634">
    <property type="term" value="C:nucleus"/>
    <property type="evidence" value="ECO:0007669"/>
    <property type="project" value="TreeGrafter"/>
</dbReference>
<accession>A0A8T1X0A0</accession>
<name>A0A8T1X0A0_9STRA</name>
<sequence>MALMLEHSGDAAQIEGAVPGPTPLRSTRSVHDKRHLRVLPPSANWYCSKVASNGEEQEAAKTSGSRVKVSFFAQLVRGKRDRRVTAVQFVTDSTGKLRLVCAGEEGSVQIWDVATRTMVEQHRKHKAEITAVTVSGILDANFVVAGDRQGRISVWERDAGKVAIFTPISVFATVLMGMTRKFNVLHGSNPP</sequence>
<dbReference type="Proteomes" id="UP000693981">
    <property type="component" value="Unassembled WGS sequence"/>
</dbReference>
<evidence type="ECO:0000313" key="3">
    <source>
        <dbReference type="Proteomes" id="UP000693981"/>
    </source>
</evidence>
<dbReference type="PANTHER" id="PTHR46362:SF1">
    <property type="entry name" value="GEM-ASSOCIATED PROTEIN 5"/>
    <property type="match status" value="1"/>
</dbReference>
<dbReference type="EMBL" id="JAGDFL010000066">
    <property type="protein sequence ID" value="KAG7398971.1"/>
    <property type="molecule type" value="Genomic_DNA"/>
</dbReference>
<proteinExistence type="predicted"/>
<dbReference type="SMART" id="SM00320">
    <property type="entry name" value="WD40"/>
    <property type="match status" value="2"/>
</dbReference>
<dbReference type="GO" id="GO:0000387">
    <property type="term" value="P:spliceosomal snRNP assembly"/>
    <property type="evidence" value="ECO:0007669"/>
    <property type="project" value="TreeGrafter"/>
</dbReference>
<dbReference type="PANTHER" id="PTHR46362">
    <property type="entry name" value="GEM-ASSOCIATED PROTEIN 5"/>
    <property type="match status" value="1"/>
</dbReference>
<dbReference type="GO" id="GO:0003730">
    <property type="term" value="F:mRNA 3'-UTR binding"/>
    <property type="evidence" value="ECO:0007669"/>
    <property type="project" value="TreeGrafter"/>
</dbReference>
<comment type="caution">
    <text evidence="2">The sequence shown here is derived from an EMBL/GenBank/DDBJ whole genome shotgun (WGS) entry which is preliminary data.</text>
</comment>
<gene>
    <name evidence="2" type="primary">GEMIN5</name>
    <name evidence="2" type="ORF">PHYBOEH_009964</name>
</gene>
<reference evidence="2" key="1">
    <citation type="submission" date="2021-02" db="EMBL/GenBank/DDBJ databases">
        <authorList>
            <person name="Palmer J.M."/>
        </authorList>
    </citation>
    <scope>NUCLEOTIDE SEQUENCE</scope>
    <source>
        <strain evidence="2">SCRP23</strain>
    </source>
</reference>
<dbReference type="InterPro" id="IPR052640">
    <property type="entry name" value="Gemin-5"/>
</dbReference>
<dbReference type="InterPro" id="IPR001680">
    <property type="entry name" value="WD40_rpt"/>
</dbReference>
<evidence type="ECO:0000313" key="2">
    <source>
        <dbReference type="EMBL" id="KAG7398971.1"/>
    </source>
</evidence>
<dbReference type="AlphaFoldDB" id="A0A8T1X0A0"/>
<keyword evidence="3" id="KW-1185">Reference proteome</keyword>
<feature type="region of interest" description="Disordered" evidence="1">
    <location>
        <begin position="6"/>
        <end position="29"/>
    </location>
</feature>
<evidence type="ECO:0000256" key="1">
    <source>
        <dbReference type="SAM" id="MobiDB-lite"/>
    </source>
</evidence>
<organism evidence="2 3">
    <name type="scientific">Phytophthora boehmeriae</name>
    <dbReference type="NCBI Taxonomy" id="109152"/>
    <lineage>
        <taxon>Eukaryota</taxon>
        <taxon>Sar</taxon>
        <taxon>Stramenopiles</taxon>
        <taxon>Oomycota</taxon>
        <taxon>Peronosporomycetes</taxon>
        <taxon>Peronosporales</taxon>
        <taxon>Peronosporaceae</taxon>
        <taxon>Phytophthora</taxon>
    </lineage>
</organism>